<dbReference type="SUPFAM" id="SSF158446">
    <property type="entry name" value="IVS-encoded protein-like"/>
    <property type="match status" value="1"/>
</dbReference>
<dbReference type="PIRSF" id="PIRSF035652">
    <property type="entry name" value="CHP02436"/>
    <property type="match status" value="1"/>
</dbReference>
<dbReference type="Pfam" id="PF05635">
    <property type="entry name" value="23S_rRNA_IVP"/>
    <property type="match status" value="1"/>
</dbReference>
<sequence length="136" mass="15461">MTESELKDRFNRFAIGVHKLSTRFPNLPVYQNINFQLIKSSSSSSANYHAACRAKSKADFINKLKIVEEELDESVFWMNYLVSIDKQWTSEAEPLLKEGNELLAIIVASINTAKGNQKSTRIQQSKILNPKSNLKL</sequence>
<protein>
    <submittedName>
        <fullName evidence="1">Four helix bundle protein</fullName>
    </submittedName>
</protein>
<dbReference type="InterPro" id="IPR012657">
    <property type="entry name" value="23S_rRNA-intervening_sequence"/>
</dbReference>
<accession>A0A9D7XR71</accession>
<dbReference type="NCBIfam" id="TIGR02436">
    <property type="entry name" value="four helix bundle protein"/>
    <property type="match status" value="1"/>
</dbReference>
<organism evidence="1 2">
    <name type="scientific">Candidatus Opimibacter skivensis</name>
    <dbReference type="NCBI Taxonomy" id="2982028"/>
    <lineage>
        <taxon>Bacteria</taxon>
        <taxon>Pseudomonadati</taxon>
        <taxon>Bacteroidota</taxon>
        <taxon>Saprospiria</taxon>
        <taxon>Saprospirales</taxon>
        <taxon>Saprospiraceae</taxon>
        <taxon>Candidatus Opimibacter</taxon>
    </lineage>
</organism>
<dbReference type="EMBL" id="JADKGY010000001">
    <property type="protein sequence ID" value="MBK9980983.1"/>
    <property type="molecule type" value="Genomic_DNA"/>
</dbReference>
<gene>
    <name evidence="1" type="ORF">IPP15_00930</name>
</gene>
<evidence type="ECO:0000313" key="2">
    <source>
        <dbReference type="Proteomes" id="UP000808337"/>
    </source>
</evidence>
<name>A0A9D7XR71_9BACT</name>
<dbReference type="InterPro" id="IPR036583">
    <property type="entry name" value="23S_rRNA_IVS_sf"/>
</dbReference>
<comment type="caution">
    <text evidence="1">The sequence shown here is derived from an EMBL/GenBank/DDBJ whole genome shotgun (WGS) entry which is preliminary data.</text>
</comment>
<proteinExistence type="predicted"/>
<evidence type="ECO:0000313" key="1">
    <source>
        <dbReference type="EMBL" id="MBK9980983.1"/>
    </source>
</evidence>
<dbReference type="Proteomes" id="UP000808337">
    <property type="component" value="Unassembled WGS sequence"/>
</dbReference>
<reference evidence="1 2" key="1">
    <citation type="submission" date="2020-10" db="EMBL/GenBank/DDBJ databases">
        <title>Connecting structure to function with the recovery of over 1000 high-quality activated sludge metagenome-assembled genomes encoding full-length rRNA genes using long-read sequencing.</title>
        <authorList>
            <person name="Singleton C.M."/>
            <person name="Petriglieri F."/>
            <person name="Kristensen J.M."/>
            <person name="Kirkegaard R.H."/>
            <person name="Michaelsen T.Y."/>
            <person name="Andersen M.H."/>
            <person name="Karst S.M."/>
            <person name="Dueholm M.S."/>
            <person name="Nielsen P.H."/>
            <person name="Albertsen M."/>
        </authorList>
    </citation>
    <scope>NUCLEOTIDE SEQUENCE [LARGE SCALE GENOMIC DNA]</scope>
    <source>
        <strain evidence="1">Ribe_18-Q3-R11-54_MAXAC.273</strain>
    </source>
</reference>
<dbReference type="Gene3D" id="1.20.1440.60">
    <property type="entry name" value="23S rRNA-intervening sequence"/>
    <property type="match status" value="1"/>
</dbReference>
<dbReference type="AlphaFoldDB" id="A0A9D7XR71"/>